<evidence type="ECO:0000313" key="1">
    <source>
        <dbReference type="EMBL" id="TDG80817.1"/>
    </source>
</evidence>
<proteinExistence type="predicted"/>
<reference evidence="1 2" key="1">
    <citation type="journal article" date="2019" name="Appl. Microbiol. Biotechnol.">
        <title>Uncovering carbohydrate metabolism through a genotype-phenotype association study of 56 lactic acid bacteria genomes.</title>
        <authorList>
            <person name="Buron-Moles G."/>
            <person name="Chailyan A."/>
            <person name="Dolejs I."/>
            <person name="Forster J."/>
            <person name="Miks M.H."/>
        </authorList>
    </citation>
    <scope>NUCLEOTIDE SEQUENCE [LARGE SCALE GENOMIC DNA]</scope>
    <source>
        <strain evidence="1 2">ATCC 49373</strain>
    </source>
</reference>
<keyword evidence="2" id="KW-1185">Reference proteome</keyword>
<name>A0A4R5NTX7_9LACO</name>
<dbReference type="EMBL" id="PUFO01000006">
    <property type="protein sequence ID" value="TDG80817.1"/>
    <property type="molecule type" value="Genomic_DNA"/>
</dbReference>
<protein>
    <submittedName>
        <fullName evidence="1">Uncharacterized protein</fullName>
    </submittedName>
</protein>
<organism evidence="1 2">
    <name type="scientific">Secundilactobacillus malefermentans</name>
    <dbReference type="NCBI Taxonomy" id="176292"/>
    <lineage>
        <taxon>Bacteria</taxon>
        <taxon>Bacillati</taxon>
        <taxon>Bacillota</taxon>
        <taxon>Bacilli</taxon>
        <taxon>Lactobacillales</taxon>
        <taxon>Lactobacillaceae</taxon>
        <taxon>Secundilactobacillus</taxon>
    </lineage>
</organism>
<dbReference type="AlphaFoldDB" id="A0A4R5NTX7"/>
<gene>
    <name evidence="1" type="ORF">C5L31_002065</name>
</gene>
<sequence length="119" mass="12577">MSCLVNEVKDSADFLDPSYGQTIISNTEKSGKAGLTAKAAAKLMKAGLKKMGKKAYTKIAKTTGLQAVGLNWTAINKVANYAGNFGGKIETALKKALKKVGLNNYWAGVASRVISDVCF</sequence>
<dbReference type="Proteomes" id="UP000294854">
    <property type="component" value="Unassembled WGS sequence"/>
</dbReference>
<evidence type="ECO:0000313" key="2">
    <source>
        <dbReference type="Proteomes" id="UP000294854"/>
    </source>
</evidence>
<comment type="caution">
    <text evidence="1">The sequence shown here is derived from an EMBL/GenBank/DDBJ whole genome shotgun (WGS) entry which is preliminary data.</text>
</comment>
<accession>A0A4R5NTX7</accession>